<proteinExistence type="predicted"/>
<evidence type="ECO:0000256" key="1">
    <source>
        <dbReference type="SAM" id="Phobius"/>
    </source>
</evidence>
<keyword evidence="1" id="KW-0812">Transmembrane</keyword>
<evidence type="ECO:0000313" key="3">
    <source>
        <dbReference type="Proteomes" id="UP000593737"/>
    </source>
</evidence>
<sequence length="38" mass="4207">MKEIATENFVIGGLAGLGVVVLIVLFFYVVKQIILRKD</sequence>
<reference evidence="2 3" key="1">
    <citation type="journal article" date="2020" name="ISME J.">
        <title>Enrichment and physiological characterization of a novel comammox Nitrospira indicates ammonium inhibition of complete nitrification.</title>
        <authorList>
            <person name="Sakoula D."/>
            <person name="Koch H."/>
            <person name="Frank J."/>
            <person name="Jetten M.S.M."/>
            <person name="van Kessel M.A.H.J."/>
            <person name="Lucker S."/>
        </authorList>
    </citation>
    <scope>NUCLEOTIDE SEQUENCE [LARGE SCALE GENOMIC DNA]</scope>
    <source>
        <strain evidence="2">Comreactor17</strain>
    </source>
</reference>
<dbReference type="KEGG" id="nkf:Nkreftii_001559"/>
<gene>
    <name evidence="2" type="ORF">Nkreftii_001559</name>
</gene>
<feature type="transmembrane region" description="Helical" evidence="1">
    <location>
        <begin position="12"/>
        <end position="30"/>
    </location>
</feature>
<dbReference type="AlphaFoldDB" id="A0A7S8FD92"/>
<keyword evidence="1" id="KW-1133">Transmembrane helix</keyword>
<organism evidence="2 3">
    <name type="scientific">Candidatus Nitrospira kreftii</name>
    <dbReference type="NCBI Taxonomy" id="2652173"/>
    <lineage>
        <taxon>Bacteria</taxon>
        <taxon>Pseudomonadati</taxon>
        <taxon>Nitrospirota</taxon>
        <taxon>Nitrospiria</taxon>
        <taxon>Nitrospirales</taxon>
        <taxon>Nitrospiraceae</taxon>
        <taxon>Nitrospira</taxon>
    </lineage>
</organism>
<evidence type="ECO:0000313" key="2">
    <source>
        <dbReference type="EMBL" id="QPD03785.1"/>
    </source>
</evidence>
<protein>
    <submittedName>
        <fullName evidence="2">Uncharacterized protein</fullName>
    </submittedName>
</protein>
<dbReference type="Proteomes" id="UP000593737">
    <property type="component" value="Chromosome"/>
</dbReference>
<dbReference type="EMBL" id="CP047423">
    <property type="protein sequence ID" value="QPD03785.1"/>
    <property type="molecule type" value="Genomic_DNA"/>
</dbReference>
<accession>A0A7S8FD92</accession>
<keyword evidence="1" id="KW-0472">Membrane</keyword>
<name>A0A7S8FD92_9BACT</name>